<feature type="signal peptide" evidence="4">
    <location>
        <begin position="1"/>
        <end position="26"/>
    </location>
</feature>
<organism evidence="6 7">
    <name type="scientific">Jonesia denitrificans (strain ATCC 14870 / DSM 20603 / BCRC 15368 / CIP 55.134 / JCM 11481 / NBRC 15587 / NCTC 10816 / Prevot 55134)</name>
    <name type="common">Listeria denitrificans</name>
    <dbReference type="NCBI Taxonomy" id="471856"/>
    <lineage>
        <taxon>Bacteria</taxon>
        <taxon>Bacillati</taxon>
        <taxon>Actinomycetota</taxon>
        <taxon>Actinomycetes</taxon>
        <taxon>Micrococcales</taxon>
        <taxon>Jonesiaceae</taxon>
        <taxon>Jonesia</taxon>
    </lineage>
</organism>
<evidence type="ECO:0000313" key="7">
    <source>
        <dbReference type="Proteomes" id="UP000000628"/>
    </source>
</evidence>
<reference evidence="6 7" key="1">
    <citation type="journal article" date="2009" name="Stand. Genomic Sci.">
        <title>Complete genome sequence of Jonesia denitrificans type strain (Prevot 55134).</title>
        <authorList>
            <person name="Pukall R."/>
            <person name="Gehrich-Schroter G."/>
            <person name="Lapidus A."/>
            <person name="Nolan M."/>
            <person name="Glavina Del Rio T."/>
            <person name="Lucas S."/>
            <person name="Chen F."/>
            <person name="Tice H."/>
            <person name="Pitluck S."/>
            <person name="Cheng J.F."/>
            <person name="Copeland A."/>
            <person name="Saunders E."/>
            <person name="Brettin T."/>
            <person name="Detter J.C."/>
            <person name="Bruce D."/>
            <person name="Goodwin L."/>
            <person name="Pati A."/>
            <person name="Ivanova N."/>
            <person name="Mavromatis K."/>
            <person name="Ovchinnikova G."/>
            <person name="Chen A."/>
            <person name="Palaniappan K."/>
            <person name="Land M."/>
            <person name="Hauser L."/>
            <person name="Chang Y.J."/>
            <person name="Jeffries C.D."/>
            <person name="Chain P."/>
            <person name="Goker M."/>
            <person name="Bristow J."/>
            <person name="Eisen J.A."/>
            <person name="Markowitz V."/>
            <person name="Hugenholtz P."/>
            <person name="Kyrpides N.C."/>
            <person name="Klenk H.P."/>
            <person name="Han C."/>
        </authorList>
    </citation>
    <scope>NUCLEOTIDE SEQUENCE [LARGE SCALE GENOMIC DNA]</scope>
    <source>
        <strain evidence="7">ATCC 14870 / DSM 20603 / BCRC 15368 / CIP 55.134 / JCM 11481 / NBRC 15587 / NCTC 10816 / Prevot 55134</strain>
    </source>
</reference>
<sequence>MARRRARLIPAATILVGALLAATGCAADAPPVERDVVFAIAGGNLENGHMDPHSSQLDVSAYVQRNVFDSLLALDPDTGEFVPWLATAWDISEDGLTYTFTLREDVTFHDGEPFNADAVVANFEHIAAPETASAQALAMIGGDLFTGANATSEFEVELTLSEPFAPLLTNLTTAFTGFYSPAVLQSATQDDISAGGPEVSVGTGPFVLAQYTPQQKLVFTPNTDYAWGPQLRDVDGEPLAAQPDIDSLTVRILPEEATRVGALQSGQADVSVDLTDNALTQLGDLPVHSVASPGLPYSAILNWSHGPLSDGKVRQAMQLALDLDAAVPAALGDSYERVWSILSPSTVNAYDPALEGTWERDLDRANTLLDDAGWDTYDDAGYRTKDGERLTIEWLSWLPYPDERRALVTFLVDDLKDVGIELVHEVVEGPEYQARYFTEEDGMILDFDVTDWAFASLDADVLRQHLHSQGYQNATTVADDNLDALLVDAATATDPRQREQVYATIQQWNVDNVAMIPLYAPQFTTAWNTTITGIAFDGYGWPLFHGVSIAE</sequence>
<dbReference type="Proteomes" id="UP000000628">
    <property type="component" value="Chromosome"/>
</dbReference>
<dbReference type="GO" id="GO:0042597">
    <property type="term" value="C:periplasmic space"/>
    <property type="evidence" value="ECO:0007669"/>
    <property type="project" value="UniProtKB-ARBA"/>
</dbReference>
<dbReference type="GO" id="GO:1904680">
    <property type="term" value="F:peptide transmembrane transporter activity"/>
    <property type="evidence" value="ECO:0007669"/>
    <property type="project" value="TreeGrafter"/>
</dbReference>
<comment type="similarity">
    <text evidence="1">Belongs to the bacterial solute-binding protein 5 family.</text>
</comment>
<keyword evidence="7" id="KW-1185">Reference proteome</keyword>
<dbReference type="InterPro" id="IPR039424">
    <property type="entry name" value="SBP_5"/>
</dbReference>
<protein>
    <submittedName>
        <fullName evidence="6">Extracellular solute-binding protein family 5</fullName>
    </submittedName>
</protein>
<dbReference type="Pfam" id="PF00496">
    <property type="entry name" value="SBP_bac_5"/>
    <property type="match status" value="1"/>
</dbReference>
<dbReference type="KEGG" id="jde:Jden_0241"/>
<name>C7QZ07_JONDD</name>
<dbReference type="PROSITE" id="PS51257">
    <property type="entry name" value="PROKAR_LIPOPROTEIN"/>
    <property type="match status" value="1"/>
</dbReference>
<keyword evidence="3 4" id="KW-0732">Signal</keyword>
<dbReference type="GO" id="GO:0015833">
    <property type="term" value="P:peptide transport"/>
    <property type="evidence" value="ECO:0007669"/>
    <property type="project" value="TreeGrafter"/>
</dbReference>
<evidence type="ECO:0000259" key="5">
    <source>
        <dbReference type="Pfam" id="PF00496"/>
    </source>
</evidence>
<dbReference type="OrthoDB" id="5240629at2"/>
<dbReference type="SUPFAM" id="SSF53850">
    <property type="entry name" value="Periplasmic binding protein-like II"/>
    <property type="match status" value="1"/>
</dbReference>
<evidence type="ECO:0000256" key="3">
    <source>
        <dbReference type="ARBA" id="ARBA00022729"/>
    </source>
</evidence>
<evidence type="ECO:0000256" key="4">
    <source>
        <dbReference type="SAM" id="SignalP"/>
    </source>
</evidence>
<accession>C7QZ07</accession>
<evidence type="ECO:0000256" key="2">
    <source>
        <dbReference type="ARBA" id="ARBA00022448"/>
    </source>
</evidence>
<dbReference type="eggNOG" id="COG0747">
    <property type="taxonomic scope" value="Bacteria"/>
</dbReference>
<dbReference type="RefSeq" id="WP_015770544.1">
    <property type="nucleotide sequence ID" value="NC_013174.1"/>
</dbReference>
<dbReference type="EMBL" id="CP001706">
    <property type="protein sequence ID" value="ACV07915.1"/>
    <property type="molecule type" value="Genomic_DNA"/>
</dbReference>
<dbReference type="PANTHER" id="PTHR30290:SF9">
    <property type="entry name" value="OLIGOPEPTIDE-BINDING PROTEIN APPA"/>
    <property type="match status" value="1"/>
</dbReference>
<gene>
    <name evidence="6" type="ordered locus">Jden_0241</name>
</gene>
<proteinExistence type="inferred from homology"/>
<dbReference type="PANTHER" id="PTHR30290">
    <property type="entry name" value="PERIPLASMIC BINDING COMPONENT OF ABC TRANSPORTER"/>
    <property type="match status" value="1"/>
</dbReference>
<keyword evidence="2" id="KW-0813">Transport</keyword>
<feature type="chain" id="PRO_5002983015" evidence="4">
    <location>
        <begin position="27"/>
        <end position="551"/>
    </location>
</feature>
<dbReference type="GO" id="GO:0043190">
    <property type="term" value="C:ATP-binding cassette (ABC) transporter complex"/>
    <property type="evidence" value="ECO:0007669"/>
    <property type="project" value="InterPro"/>
</dbReference>
<dbReference type="InterPro" id="IPR030678">
    <property type="entry name" value="Peptide/Ni-bd"/>
</dbReference>
<dbReference type="HOGENOM" id="CLU_017028_7_3_11"/>
<dbReference type="PIRSF" id="PIRSF002741">
    <property type="entry name" value="MppA"/>
    <property type="match status" value="1"/>
</dbReference>
<dbReference type="AlphaFoldDB" id="C7QZ07"/>
<evidence type="ECO:0000313" key="6">
    <source>
        <dbReference type="EMBL" id="ACV07915.1"/>
    </source>
</evidence>
<evidence type="ECO:0000256" key="1">
    <source>
        <dbReference type="ARBA" id="ARBA00005695"/>
    </source>
</evidence>
<dbReference type="Gene3D" id="3.10.105.10">
    <property type="entry name" value="Dipeptide-binding Protein, Domain 3"/>
    <property type="match status" value="1"/>
</dbReference>
<dbReference type="STRING" id="471856.Jden_0241"/>
<feature type="domain" description="Solute-binding protein family 5" evidence="5">
    <location>
        <begin position="80"/>
        <end position="466"/>
    </location>
</feature>
<dbReference type="Gene3D" id="3.40.190.10">
    <property type="entry name" value="Periplasmic binding protein-like II"/>
    <property type="match status" value="1"/>
</dbReference>
<dbReference type="InterPro" id="IPR000914">
    <property type="entry name" value="SBP_5_dom"/>
</dbReference>